<evidence type="ECO:0000313" key="2">
    <source>
        <dbReference type="Proteomes" id="UP001202961"/>
    </source>
</evidence>
<dbReference type="RefSeq" id="WP_250933883.1">
    <property type="nucleotide sequence ID" value="NZ_JAMQBK010000152.1"/>
</dbReference>
<evidence type="ECO:0000313" key="1">
    <source>
        <dbReference type="EMBL" id="MCM2375256.1"/>
    </source>
</evidence>
<proteinExistence type="predicted"/>
<comment type="caution">
    <text evidence="1">The sequence shown here is derived from an EMBL/GenBank/DDBJ whole genome shotgun (WGS) entry which is preliminary data.</text>
</comment>
<protein>
    <submittedName>
        <fullName evidence="1">Uncharacterized protein</fullName>
    </submittedName>
</protein>
<sequence>MSRWRNTECFLLIFVLSFAGKSVTSADAPPDAPITVGGEQSLDKVVPHINEGLEARYALLDPIPMTAARFGMGVTAKIETIASADEKDRNQLVKALQRILAEKRLPERYSLHLISTSAS</sequence>
<organism evidence="1 2">
    <name type="scientific">Aporhodopirellula aestuarii</name>
    <dbReference type="NCBI Taxonomy" id="2950107"/>
    <lineage>
        <taxon>Bacteria</taxon>
        <taxon>Pseudomonadati</taxon>
        <taxon>Planctomycetota</taxon>
        <taxon>Planctomycetia</taxon>
        <taxon>Pirellulales</taxon>
        <taxon>Pirellulaceae</taxon>
        <taxon>Aporhodopirellula</taxon>
    </lineage>
</organism>
<name>A0ABT0UEP5_9BACT</name>
<accession>A0ABT0UEP5</accession>
<reference evidence="1 2" key="1">
    <citation type="journal article" date="2022" name="Syst. Appl. Microbiol.">
        <title>Rhodopirellula aestuarii sp. nov., a novel member of the genus Rhodopirellula isolated from brackish sediments collected in the Tagus River estuary, Portugal.</title>
        <authorList>
            <person name="Vitorino I.R."/>
            <person name="Klimek D."/>
            <person name="Calusinska M."/>
            <person name="Lobo-da-Cunha A."/>
            <person name="Vasconcelos V."/>
            <person name="Lage O.M."/>
        </authorList>
    </citation>
    <scope>NUCLEOTIDE SEQUENCE [LARGE SCALE GENOMIC DNA]</scope>
    <source>
        <strain evidence="1 2">ICT_H3.1</strain>
    </source>
</reference>
<gene>
    <name evidence="1" type="ORF">NB063_31930</name>
</gene>
<dbReference type="EMBL" id="JAMQBK010000152">
    <property type="protein sequence ID" value="MCM2375256.1"/>
    <property type="molecule type" value="Genomic_DNA"/>
</dbReference>
<keyword evidence="2" id="KW-1185">Reference proteome</keyword>
<dbReference type="Proteomes" id="UP001202961">
    <property type="component" value="Unassembled WGS sequence"/>
</dbReference>